<evidence type="ECO:0000313" key="2">
    <source>
        <dbReference type="EMBL" id="MET4571013.1"/>
    </source>
</evidence>
<feature type="transmembrane region" description="Helical" evidence="1">
    <location>
        <begin position="94"/>
        <end position="118"/>
    </location>
</feature>
<gene>
    <name evidence="2" type="ORF">ABIE04_003395</name>
</gene>
<dbReference type="EMBL" id="JBEPSD010000004">
    <property type="protein sequence ID" value="MET4571013.1"/>
    <property type="molecule type" value="Genomic_DNA"/>
</dbReference>
<feature type="transmembrane region" description="Helical" evidence="1">
    <location>
        <begin position="12"/>
        <end position="36"/>
    </location>
</feature>
<dbReference type="RefSeq" id="WP_354552923.1">
    <property type="nucleotide sequence ID" value="NZ_JBEPSD010000004.1"/>
</dbReference>
<dbReference type="Proteomes" id="UP001549251">
    <property type="component" value="Unassembled WGS sequence"/>
</dbReference>
<keyword evidence="1" id="KW-0812">Transmembrane</keyword>
<evidence type="ECO:0000256" key="1">
    <source>
        <dbReference type="SAM" id="Phobius"/>
    </source>
</evidence>
<protein>
    <submittedName>
        <fullName evidence="2">Multisubunit Na+/H+ antiporter MnhB subunit</fullName>
    </submittedName>
</protein>
<name>A0ABV2Q1N1_9GAMM</name>
<keyword evidence="1" id="KW-0472">Membrane</keyword>
<organism evidence="2 3">
    <name type="scientific">Rhodanobacter soli</name>
    <dbReference type="NCBI Taxonomy" id="590609"/>
    <lineage>
        <taxon>Bacteria</taxon>
        <taxon>Pseudomonadati</taxon>
        <taxon>Pseudomonadota</taxon>
        <taxon>Gammaproteobacteria</taxon>
        <taxon>Lysobacterales</taxon>
        <taxon>Rhodanobacteraceae</taxon>
        <taxon>Rhodanobacter</taxon>
    </lineage>
</organism>
<feature type="transmembrane region" description="Helical" evidence="1">
    <location>
        <begin position="48"/>
        <end position="68"/>
    </location>
</feature>
<sequence length="128" mass="14233">MQYDQSWMGYGIVGGLQAGLIAAAAGLLLFFVFHWLGRRNGWSYGPQIGWSFLLATALTASGDLWNLFYFNYGQLQSLQLLKVKLAEVHDPDSIGLRALCELLGVTAGIYVGWALCSGDWRRRFGGRR</sequence>
<keyword evidence="1" id="KW-1133">Transmembrane helix</keyword>
<accession>A0ABV2Q1N1</accession>
<keyword evidence="3" id="KW-1185">Reference proteome</keyword>
<evidence type="ECO:0000313" key="3">
    <source>
        <dbReference type="Proteomes" id="UP001549251"/>
    </source>
</evidence>
<comment type="caution">
    <text evidence="2">The sequence shown here is derived from an EMBL/GenBank/DDBJ whole genome shotgun (WGS) entry which is preliminary data.</text>
</comment>
<proteinExistence type="predicted"/>
<reference evidence="2 3" key="1">
    <citation type="submission" date="2024-06" db="EMBL/GenBank/DDBJ databases">
        <title>Sorghum-associated microbial communities from plants grown in Nebraska, USA.</title>
        <authorList>
            <person name="Schachtman D."/>
        </authorList>
    </citation>
    <scope>NUCLEOTIDE SEQUENCE [LARGE SCALE GENOMIC DNA]</scope>
    <source>
        <strain evidence="2 3">1757</strain>
    </source>
</reference>